<evidence type="ECO:0000313" key="3">
    <source>
        <dbReference type="RefSeq" id="XP_019704245.1"/>
    </source>
</evidence>
<feature type="region of interest" description="Disordered" evidence="1">
    <location>
        <begin position="1"/>
        <end position="39"/>
    </location>
</feature>
<dbReference type="AlphaFoldDB" id="A0A6J0PFK0"/>
<evidence type="ECO:0000256" key="1">
    <source>
        <dbReference type="SAM" id="MobiDB-lite"/>
    </source>
</evidence>
<keyword evidence="2" id="KW-1185">Reference proteome</keyword>
<feature type="compositionally biased region" description="Basic and acidic residues" evidence="1">
    <location>
        <begin position="1"/>
        <end position="14"/>
    </location>
</feature>
<evidence type="ECO:0000313" key="2">
    <source>
        <dbReference type="Proteomes" id="UP000504607"/>
    </source>
</evidence>
<protein>
    <submittedName>
        <fullName evidence="3 4">Uncharacterized protein LOC109505530</fullName>
    </submittedName>
</protein>
<sequence length="227" mass="24204">MLPRVRLTDTDIRQHAARKRSTSGAGPSWPPKRPQIASPTDIATVAVQPDTECASGYEPVIALSAPAVPPGVPSEEGVAEGVAEGVSTPPTMEEVRAEAREPERPVAAPVVPSGGTQSSSSFPSLSDFRAWAIERGKAPMAPADDTRSTKHTASSDVQLSEGASALANHNLARRLCQATILSADREIMKSRSVTDMLSSFYPTMIQLIYNMSELEAGYRRFGDVQMA</sequence>
<accession>A0A6J0PFK0</accession>
<dbReference type="RefSeq" id="XP_029118554.1">
    <property type="nucleotide sequence ID" value="XM_029262721.1"/>
</dbReference>
<dbReference type="Proteomes" id="UP000504607">
    <property type="component" value="Chromosome 2"/>
</dbReference>
<dbReference type="RefSeq" id="XP_019704245.1">
    <property type="nucleotide sequence ID" value="XM_019848686.2"/>
</dbReference>
<feature type="region of interest" description="Disordered" evidence="1">
    <location>
        <begin position="98"/>
        <end position="122"/>
    </location>
</feature>
<gene>
    <name evidence="3 4" type="primary">LOC109505530</name>
</gene>
<proteinExistence type="predicted"/>
<feature type="compositionally biased region" description="Low complexity" evidence="1">
    <location>
        <begin position="105"/>
        <end position="122"/>
    </location>
</feature>
<evidence type="ECO:0000313" key="4">
    <source>
        <dbReference type="RefSeq" id="XP_029118554.1"/>
    </source>
</evidence>
<name>A0A6J0PFK0_ELAGV</name>
<reference evidence="3" key="1">
    <citation type="submission" date="2023-09" db="UniProtKB">
        <authorList>
            <consortium name="RefSeq"/>
        </authorList>
    </citation>
    <scope>IDENTIFICATION</scope>
</reference>
<organism evidence="3">
    <name type="scientific">Elaeis guineensis var. tenera</name>
    <name type="common">Oil palm</name>
    <dbReference type="NCBI Taxonomy" id="51953"/>
    <lineage>
        <taxon>Eukaryota</taxon>
        <taxon>Viridiplantae</taxon>
        <taxon>Streptophyta</taxon>
        <taxon>Embryophyta</taxon>
        <taxon>Tracheophyta</taxon>
        <taxon>Spermatophyta</taxon>
        <taxon>Magnoliopsida</taxon>
        <taxon>Liliopsida</taxon>
        <taxon>Arecaceae</taxon>
        <taxon>Arecoideae</taxon>
        <taxon>Cocoseae</taxon>
        <taxon>Elaeidinae</taxon>
        <taxon>Elaeis</taxon>
    </lineage>
</organism>